<dbReference type="Proteomes" id="UP000315724">
    <property type="component" value="Chromosome"/>
</dbReference>
<dbReference type="PROSITE" id="PS51257">
    <property type="entry name" value="PROKAR_LIPOPROTEIN"/>
    <property type="match status" value="1"/>
</dbReference>
<name>A0A517QJX3_9PLAN</name>
<evidence type="ECO:0000313" key="3">
    <source>
        <dbReference type="EMBL" id="QDT31817.1"/>
    </source>
</evidence>
<feature type="transmembrane region" description="Helical" evidence="1">
    <location>
        <begin position="12"/>
        <end position="34"/>
    </location>
</feature>
<gene>
    <name evidence="3" type="ORF">Mal48_10530</name>
</gene>
<dbReference type="AlphaFoldDB" id="A0A517QJX3"/>
<protein>
    <recommendedName>
        <fullName evidence="2">DUF1570 domain-containing protein</fullName>
    </recommendedName>
</protein>
<evidence type="ECO:0000259" key="2">
    <source>
        <dbReference type="Pfam" id="PF07607"/>
    </source>
</evidence>
<organism evidence="3 4">
    <name type="scientific">Thalassoglobus polymorphus</name>
    <dbReference type="NCBI Taxonomy" id="2527994"/>
    <lineage>
        <taxon>Bacteria</taxon>
        <taxon>Pseudomonadati</taxon>
        <taxon>Planctomycetota</taxon>
        <taxon>Planctomycetia</taxon>
        <taxon>Planctomycetales</taxon>
        <taxon>Planctomycetaceae</taxon>
        <taxon>Thalassoglobus</taxon>
    </lineage>
</organism>
<evidence type="ECO:0000313" key="4">
    <source>
        <dbReference type="Proteomes" id="UP000315724"/>
    </source>
</evidence>
<dbReference type="Pfam" id="PF07607">
    <property type="entry name" value="DUF1570"/>
    <property type="match status" value="1"/>
</dbReference>
<dbReference type="InterPro" id="IPR011464">
    <property type="entry name" value="DUF1570"/>
</dbReference>
<keyword evidence="1" id="KW-0812">Transmembrane</keyword>
<keyword evidence="1" id="KW-0472">Membrane</keyword>
<dbReference type="EMBL" id="CP036267">
    <property type="protein sequence ID" value="QDT31817.1"/>
    <property type="molecule type" value="Genomic_DNA"/>
</dbReference>
<sequence>MNQTERVVQQRWQCYLCFVFSLLSLFSSSCMFVRRDVTGLPNKYKVKMEQLQVRSDVKITKDDPVFEELTSLRAEIVELLELPPANRPIIVHLFKDEDRYAEYMKKQHPNLPPRRAFFIGSPTELAVYAHWGPSMAEDLRHEYTHGVLHSSLQTVPLWLDEGIAEYFETRTFDSKRRHPDHAPQLAKAISNGWQPDLHRLEQIESVSEMHRADYQEAWAWVHYLIHDCPDGRGMLVDYCKSLRSSTHPPRFAEEMERHVPTADVRLASYISSTFNRSGPTWALGQDQQ</sequence>
<reference evidence="3 4" key="1">
    <citation type="submission" date="2019-02" db="EMBL/GenBank/DDBJ databases">
        <title>Deep-cultivation of Planctomycetes and their phenomic and genomic characterization uncovers novel biology.</title>
        <authorList>
            <person name="Wiegand S."/>
            <person name="Jogler M."/>
            <person name="Boedeker C."/>
            <person name="Pinto D."/>
            <person name="Vollmers J."/>
            <person name="Rivas-Marin E."/>
            <person name="Kohn T."/>
            <person name="Peeters S.H."/>
            <person name="Heuer A."/>
            <person name="Rast P."/>
            <person name="Oberbeckmann S."/>
            <person name="Bunk B."/>
            <person name="Jeske O."/>
            <person name="Meyerdierks A."/>
            <person name="Storesund J.E."/>
            <person name="Kallscheuer N."/>
            <person name="Luecker S."/>
            <person name="Lage O.M."/>
            <person name="Pohl T."/>
            <person name="Merkel B.J."/>
            <person name="Hornburger P."/>
            <person name="Mueller R.-W."/>
            <person name="Bruemmer F."/>
            <person name="Labrenz M."/>
            <person name="Spormann A.M."/>
            <person name="Op den Camp H."/>
            <person name="Overmann J."/>
            <person name="Amann R."/>
            <person name="Jetten M.S.M."/>
            <person name="Mascher T."/>
            <person name="Medema M.H."/>
            <person name="Devos D.P."/>
            <person name="Kaster A.-K."/>
            <person name="Ovreas L."/>
            <person name="Rohde M."/>
            <person name="Galperin M.Y."/>
            <person name="Jogler C."/>
        </authorList>
    </citation>
    <scope>NUCLEOTIDE SEQUENCE [LARGE SCALE GENOMIC DNA]</scope>
    <source>
        <strain evidence="3 4">Mal48</strain>
    </source>
</reference>
<accession>A0A517QJX3</accession>
<keyword evidence="1" id="KW-1133">Transmembrane helix</keyword>
<evidence type="ECO:0000256" key="1">
    <source>
        <dbReference type="SAM" id="Phobius"/>
    </source>
</evidence>
<dbReference type="KEGG" id="tpol:Mal48_10530"/>
<feature type="domain" description="DUF1570" evidence="2">
    <location>
        <begin position="147"/>
        <end position="227"/>
    </location>
</feature>
<keyword evidence="4" id="KW-1185">Reference proteome</keyword>
<proteinExistence type="predicted"/>